<protein>
    <submittedName>
        <fullName evidence="2">Uncharacterized protein</fullName>
    </submittedName>
</protein>
<evidence type="ECO:0000256" key="1">
    <source>
        <dbReference type="SAM" id="MobiDB-lite"/>
    </source>
</evidence>
<gene>
    <name evidence="2" type="ORF">JOB18_004863</name>
</gene>
<feature type="compositionally biased region" description="Basic and acidic residues" evidence="1">
    <location>
        <begin position="1"/>
        <end position="11"/>
    </location>
</feature>
<reference evidence="2 3" key="1">
    <citation type="journal article" date="2021" name="Sci. Rep.">
        <title>Chromosome anchoring in Senegalese sole (Solea senegalensis) reveals sex-associated markers and genome rearrangements in flatfish.</title>
        <authorList>
            <person name="Guerrero-Cozar I."/>
            <person name="Gomez-Garrido J."/>
            <person name="Berbel C."/>
            <person name="Martinez-Blanch J.F."/>
            <person name="Alioto T."/>
            <person name="Claros M.G."/>
            <person name="Gagnaire P.A."/>
            <person name="Manchado M."/>
        </authorList>
    </citation>
    <scope>NUCLEOTIDE SEQUENCE [LARGE SCALE GENOMIC DNA]</scope>
    <source>
        <strain evidence="2">Sse05_10M</strain>
    </source>
</reference>
<proteinExistence type="predicted"/>
<name>A0AAV6RQ98_SOLSE</name>
<dbReference type="AlphaFoldDB" id="A0AAV6RQ98"/>
<keyword evidence="3" id="KW-1185">Reference proteome</keyword>
<organism evidence="2 3">
    <name type="scientific">Solea senegalensis</name>
    <name type="common">Senegalese sole</name>
    <dbReference type="NCBI Taxonomy" id="28829"/>
    <lineage>
        <taxon>Eukaryota</taxon>
        <taxon>Metazoa</taxon>
        <taxon>Chordata</taxon>
        <taxon>Craniata</taxon>
        <taxon>Vertebrata</taxon>
        <taxon>Euteleostomi</taxon>
        <taxon>Actinopterygii</taxon>
        <taxon>Neopterygii</taxon>
        <taxon>Teleostei</taxon>
        <taxon>Neoteleostei</taxon>
        <taxon>Acanthomorphata</taxon>
        <taxon>Carangaria</taxon>
        <taxon>Pleuronectiformes</taxon>
        <taxon>Pleuronectoidei</taxon>
        <taxon>Soleidae</taxon>
        <taxon>Solea</taxon>
    </lineage>
</organism>
<evidence type="ECO:0000313" key="3">
    <source>
        <dbReference type="Proteomes" id="UP000693946"/>
    </source>
</evidence>
<comment type="caution">
    <text evidence="2">The sequence shown here is derived from an EMBL/GenBank/DDBJ whole genome shotgun (WGS) entry which is preliminary data.</text>
</comment>
<sequence length="79" mass="9281">MTDEVKQDHRTNSTAPPSESTREPPRLRAEVGKRQRHCSHRLITTQNYTLLPVMLCGVRRCTVITDYVLRRRFPRLYGN</sequence>
<dbReference type="Proteomes" id="UP000693946">
    <property type="component" value="Linkage Group LG18"/>
</dbReference>
<evidence type="ECO:0000313" key="2">
    <source>
        <dbReference type="EMBL" id="KAG7506400.1"/>
    </source>
</evidence>
<feature type="region of interest" description="Disordered" evidence="1">
    <location>
        <begin position="1"/>
        <end position="34"/>
    </location>
</feature>
<dbReference type="EMBL" id="JAGKHQ010000010">
    <property type="protein sequence ID" value="KAG7506400.1"/>
    <property type="molecule type" value="Genomic_DNA"/>
</dbReference>
<accession>A0AAV6RQ98</accession>
<feature type="compositionally biased region" description="Basic and acidic residues" evidence="1">
    <location>
        <begin position="20"/>
        <end position="33"/>
    </location>
</feature>